<keyword evidence="2" id="KW-1185">Reference proteome</keyword>
<geneLocation type="plasmid" evidence="1 2">
    <name>pMNOD02</name>
</geneLocation>
<evidence type="ECO:0000313" key="1">
    <source>
        <dbReference type="EMBL" id="ACL63126.1"/>
    </source>
</evidence>
<protein>
    <submittedName>
        <fullName evidence="1">Uncharacterized protein</fullName>
    </submittedName>
</protein>
<dbReference type="RefSeq" id="WP_012631326.1">
    <property type="nucleotide sequence ID" value="NC_011887.1"/>
</dbReference>
<dbReference type="EMBL" id="CP001351">
    <property type="protein sequence ID" value="ACL63126.1"/>
    <property type="molecule type" value="Genomic_DNA"/>
</dbReference>
<gene>
    <name evidence="1" type="ordered locus">Mnod_8145</name>
</gene>
<reference evidence="2" key="1">
    <citation type="submission" date="2009-01" db="EMBL/GenBank/DDBJ databases">
        <title>Complete sequence of plasmid 2 of Methylobacterium nodulans ORS 2060.</title>
        <authorList>
            <consortium name="US DOE Joint Genome Institute"/>
            <person name="Lucas S."/>
            <person name="Copeland A."/>
            <person name="Lapidus A."/>
            <person name="Glavina del Rio T."/>
            <person name="Dalin E."/>
            <person name="Tice H."/>
            <person name="Bruce D."/>
            <person name="Goodwin L."/>
            <person name="Pitluck S."/>
            <person name="Sims D."/>
            <person name="Brettin T."/>
            <person name="Detter J.C."/>
            <person name="Han C."/>
            <person name="Larimer F."/>
            <person name="Land M."/>
            <person name="Hauser L."/>
            <person name="Kyrpides N."/>
            <person name="Ivanova N."/>
            <person name="Marx C.J."/>
            <person name="Richardson P."/>
        </authorList>
    </citation>
    <scope>NUCLEOTIDE SEQUENCE [LARGE SCALE GENOMIC DNA]</scope>
    <source>
        <strain evidence="2">LMG 21967 / CNCM I-2342 / ORS 2060</strain>
        <plasmid evidence="2">Plasmid pMNOD02</plasmid>
    </source>
</reference>
<organism evidence="1 2">
    <name type="scientific">Methylobacterium nodulans (strain LMG 21967 / CNCM I-2342 / ORS 2060)</name>
    <dbReference type="NCBI Taxonomy" id="460265"/>
    <lineage>
        <taxon>Bacteria</taxon>
        <taxon>Pseudomonadati</taxon>
        <taxon>Pseudomonadota</taxon>
        <taxon>Alphaproteobacteria</taxon>
        <taxon>Hyphomicrobiales</taxon>
        <taxon>Methylobacteriaceae</taxon>
        <taxon>Methylobacterium</taxon>
    </lineage>
</organism>
<proteinExistence type="predicted"/>
<dbReference type="KEGG" id="mno:Mnod_8145"/>
<dbReference type="HOGENOM" id="CLU_1823108_0_0_5"/>
<name>B8IX85_METNO</name>
<keyword evidence="1" id="KW-0614">Plasmid</keyword>
<sequence length="141" mass="15487">MMVATLADTSTELLLIAEHDLAEVLVIDEHQDRQTALLLKVAAELSDELQQAIAALASVGVQRAQRVVRAYVAARAVFENPPPKAKVKIAARVLPRLLRLEEVAARDPDLDRALEQAREAVRKIPARGLAIDWITSKARGR</sequence>
<dbReference type="Proteomes" id="UP000008207">
    <property type="component" value="Plasmid pMNOD02"/>
</dbReference>
<accession>B8IX85</accession>
<dbReference type="AlphaFoldDB" id="B8IX85"/>
<evidence type="ECO:0000313" key="2">
    <source>
        <dbReference type="Proteomes" id="UP000008207"/>
    </source>
</evidence>